<protein>
    <submittedName>
        <fullName evidence="3">Uncharacterized protein</fullName>
    </submittedName>
</protein>
<name>A0A2N6PG20_9MICO</name>
<reference evidence="3 4" key="1">
    <citation type="submission" date="2017-09" db="EMBL/GenBank/DDBJ databases">
        <title>Bacterial strain isolated from the female urinary microbiota.</title>
        <authorList>
            <person name="Thomas-White K."/>
            <person name="Kumar N."/>
            <person name="Forster S."/>
            <person name="Putonti C."/>
            <person name="Lawley T."/>
            <person name="Wolfe A.J."/>
        </authorList>
    </citation>
    <scope>NUCLEOTIDE SEQUENCE [LARGE SCALE GENOMIC DNA]</scope>
    <source>
        <strain evidence="3 4">UMB0680</strain>
    </source>
</reference>
<proteinExistence type="predicted"/>
<keyword evidence="2" id="KW-0812">Transmembrane</keyword>
<dbReference type="OrthoDB" id="4804676at2"/>
<keyword evidence="4" id="KW-1185">Reference proteome</keyword>
<dbReference type="AlphaFoldDB" id="A0A2N6PG20"/>
<gene>
    <name evidence="3" type="ORF">CJ198_09485</name>
</gene>
<accession>A0A2N6PG20</accession>
<keyword evidence="2" id="KW-1133">Transmembrane helix</keyword>
<dbReference type="Proteomes" id="UP000235703">
    <property type="component" value="Unassembled WGS sequence"/>
</dbReference>
<feature type="compositionally biased region" description="Low complexity" evidence="1">
    <location>
        <begin position="100"/>
        <end position="111"/>
    </location>
</feature>
<organism evidence="3 4">
    <name type="scientific">Brevibacterium luteolum</name>
    <dbReference type="NCBI Taxonomy" id="199591"/>
    <lineage>
        <taxon>Bacteria</taxon>
        <taxon>Bacillati</taxon>
        <taxon>Actinomycetota</taxon>
        <taxon>Actinomycetes</taxon>
        <taxon>Micrococcales</taxon>
        <taxon>Brevibacteriaceae</taxon>
        <taxon>Brevibacterium</taxon>
    </lineage>
</organism>
<comment type="caution">
    <text evidence="3">The sequence shown here is derived from an EMBL/GenBank/DDBJ whole genome shotgun (WGS) entry which is preliminary data.</text>
</comment>
<evidence type="ECO:0000256" key="2">
    <source>
        <dbReference type="SAM" id="Phobius"/>
    </source>
</evidence>
<evidence type="ECO:0000256" key="1">
    <source>
        <dbReference type="SAM" id="MobiDB-lite"/>
    </source>
</evidence>
<sequence>MRYVVALALAALAVLGVHWAIGLGTLPRPWGALGLGTVAGVTLVATLIVWEIISPSEENADRDKRIAVEEAAKDEQRELRRAQREAARNARRRGERAGPREPGAGRPDGTD</sequence>
<feature type="region of interest" description="Disordered" evidence="1">
    <location>
        <begin position="71"/>
        <end position="111"/>
    </location>
</feature>
<dbReference type="RefSeq" id="WP_102162389.1">
    <property type="nucleotide sequence ID" value="NZ_PNFZ01000005.1"/>
</dbReference>
<keyword evidence="2" id="KW-0472">Membrane</keyword>
<feature type="transmembrane region" description="Helical" evidence="2">
    <location>
        <begin position="30"/>
        <end position="53"/>
    </location>
</feature>
<evidence type="ECO:0000313" key="3">
    <source>
        <dbReference type="EMBL" id="PMB97632.1"/>
    </source>
</evidence>
<dbReference type="EMBL" id="PNFZ01000005">
    <property type="protein sequence ID" value="PMB97632.1"/>
    <property type="molecule type" value="Genomic_DNA"/>
</dbReference>
<evidence type="ECO:0000313" key="4">
    <source>
        <dbReference type="Proteomes" id="UP000235703"/>
    </source>
</evidence>
<feature type="compositionally biased region" description="Basic and acidic residues" evidence="1">
    <location>
        <begin position="71"/>
        <end position="88"/>
    </location>
</feature>